<dbReference type="AlphaFoldDB" id="A0A7W3RHT7"/>
<evidence type="ECO:0000313" key="3">
    <source>
        <dbReference type="Proteomes" id="UP000543174"/>
    </source>
</evidence>
<keyword evidence="1" id="KW-0812">Transmembrane</keyword>
<evidence type="ECO:0000313" key="2">
    <source>
        <dbReference type="EMBL" id="MBA9042620.1"/>
    </source>
</evidence>
<keyword evidence="1" id="KW-0472">Membrane</keyword>
<keyword evidence="1" id="KW-1133">Transmembrane helix</keyword>
<sequence length="87" mass="9842">MMMGVPLLIGLVPGLIVLLLTWLFRRMKWRLPVRMIPAILTAIASIVLFYIGYVEVRGFEGAAYLFLAVFLILFAAISFVMAKKPLR</sequence>
<dbReference type="Proteomes" id="UP000543174">
    <property type="component" value="Unassembled WGS sequence"/>
</dbReference>
<proteinExistence type="predicted"/>
<evidence type="ECO:0008006" key="4">
    <source>
        <dbReference type="Google" id="ProtNLM"/>
    </source>
</evidence>
<organism evidence="2 3">
    <name type="scientific">Priestia aryabhattai</name>
    <name type="common">Bacillus aryabhattai</name>
    <dbReference type="NCBI Taxonomy" id="412384"/>
    <lineage>
        <taxon>Bacteria</taxon>
        <taxon>Bacillati</taxon>
        <taxon>Bacillota</taxon>
        <taxon>Bacilli</taxon>
        <taxon>Bacillales</taxon>
        <taxon>Bacillaceae</taxon>
        <taxon>Priestia</taxon>
    </lineage>
</organism>
<name>A0A7W3RHT7_PRIAR</name>
<feature type="transmembrane region" description="Helical" evidence="1">
    <location>
        <begin position="62"/>
        <end position="82"/>
    </location>
</feature>
<keyword evidence="3" id="KW-1185">Reference proteome</keyword>
<accession>A0A7W3RHT7</accession>
<protein>
    <recommendedName>
        <fullName evidence="4">YesK-like protein</fullName>
    </recommendedName>
</protein>
<reference evidence="2" key="1">
    <citation type="submission" date="2020-08" db="EMBL/GenBank/DDBJ databases">
        <title>Functional genomics of gut bacteria from endangered species of beetles.</title>
        <authorList>
            <person name="Carlos-Shanley C."/>
        </authorList>
    </citation>
    <scope>NUCLEOTIDE SEQUENCE [LARGE SCALE GENOMIC DNA]</scope>
    <source>
        <strain evidence="2">S00060</strain>
    </source>
</reference>
<dbReference type="RefSeq" id="WP_182528105.1">
    <property type="nucleotide sequence ID" value="NZ_JACJHT010000015.1"/>
</dbReference>
<gene>
    <name evidence="2" type="ORF">HNP21_005757</name>
</gene>
<dbReference type="EMBL" id="JACJHT010000015">
    <property type="protein sequence ID" value="MBA9042620.1"/>
    <property type="molecule type" value="Genomic_DNA"/>
</dbReference>
<feature type="transmembrane region" description="Helical" evidence="1">
    <location>
        <begin position="36"/>
        <end position="56"/>
    </location>
</feature>
<evidence type="ECO:0000256" key="1">
    <source>
        <dbReference type="SAM" id="Phobius"/>
    </source>
</evidence>
<feature type="transmembrane region" description="Helical" evidence="1">
    <location>
        <begin position="6"/>
        <end position="24"/>
    </location>
</feature>
<comment type="caution">
    <text evidence="2">The sequence shown here is derived from an EMBL/GenBank/DDBJ whole genome shotgun (WGS) entry which is preliminary data.</text>
</comment>